<keyword evidence="4" id="KW-1185">Reference proteome</keyword>
<gene>
    <name evidence="3" type="ORF">B9R14_03470</name>
    <name evidence="2" type="ORF">HVS_15785</name>
</gene>
<proteinExistence type="predicted"/>
<evidence type="ECO:0000313" key="4">
    <source>
        <dbReference type="Proteomes" id="UP000233534"/>
    </source>
</evidence>
<dbReference type="PIRSF" id="PIRSF010606">
    <property type="entry name" value="Spore_coat_CotJB"/>
    <property type="match status" value="1"/>
</dbReference>
<dbReference type="KEGG" id="hsc:HVS_15785"/>
<keyword evidence="3" id="KW-0946">Virion</keyword>
<keyword evidence="3" id="KW-0167">Capsid protein</keyword>
<reference evidence="3 5" key="2">
    <citation type="journal article" date="2018" name="Syst. Appl. Microbiol.">
        <title>Characterization and high-quality draft genome sequence of Herbivorax saccincola A7, an anaerobic, alkaliphilic, thermophilic, cellulolytic, and xylanolytic bacterium.</title>
        <authorList>
            <person name="Aikawa S."/>
            <person name="Baramee S."/>
            <person name="Sermsathanaswadi J."/>
            <person name="Thianheng P."/>
            <person name="Tachaapaikoon C."/>
            <person name="Shikata A."/>
            <person name="Waeonukul R."/>
            <person name="Pason P."/>
            <person name="Ratanakhanokchai K."/>
            <person name="Kosugi A."/>
        </authorList>
    </citation>
    <scope>NUCLEOTIDE SEQUENCE [LARGE SCALE GENOMIC DNA]</scope>
    <source>
        <strain evidence="3 5">A7</strain>
    </source>
</reference>
<dbReference type="Proteomes" id="UP000233534">
    <property type="component" value="Chromosome"/>
</dbReference>
<dbReference type="Pfam" id="PF12652">
    <property type="entry name" value="CotJB"/>
    <property type="match status" value="1"/>
</dbReference>
<dbReference type="EMBL" id="NEMB01000003">
    <property type="protein sequence ID" value="PQQ65915.1"/>
    <property type="molecule type" value="Genomic_DNA"/>
</dbReference>
<name>A0A2K9E5L7_9FIRM</name>
<dbReference type="RefSeq" id="WP_101303770.1">
    <property type="nucleotide sequence ID" value="NZ_CP025197.1"/>
</dbReference>
<accession>A0A2K9E5L7</accession>
<protein>
    <submittedName>
        <fullName evidence="2">CotJB protein</fullName>
    </submittedName>
    <submittedName>
        <fullName evidence="3">Spore coat protein CotJB</fullName>
    </submittedName>
</protein>
<dbReference type="OrthoDB" id="9804099at2"/>
<dbReference type="Proteomes" id="UP000239720">
    <property type="component" value="Unassembled WGS sequence"/>
</dbReference>
<organism evidence="2 4">
    <name type="scientific">Acetivibrio saccincola</name>
    <dbReference type="NCBI Taxonomy" id="1677857"/>
    <lineage>
        <taxon>Bacteria</taxon>
        <taxon>Bacillati</taxon>
        <taxon>Bacillota</taxon>
        <taxon>Clostridia</taxon>
        <taxon>Eubacteriales</taxon>
        <taxon>Oscillospiraceae</taxon>
        <taxon>Acetivibrio</taxon>
    </lineage>
</organism>
<dbReference type="AlphaFoldDB" id="A0A2K9E5L7"/>
<dbReference type="InterPro" id="IPR016571">
    <property type="entry name" value="Spore_coat_assembly_CotJB"/>
</dbReference>
<sequence>MHNRNELLKQLTALDFMAVDLQLYLDTHPNDREALCKYNAIVTQAAMLRSMYERLYGPLYSFRSCSQYPWQWINNPWPWNYSFNFSLAGEER</sequence>
<evidence type="ECO:0000313" key="3">
    <source>
        <dbReference type="EMBL" id="PQQ65915.1"/>
    </source>
</evidence>
<evidence type="ECO:0000313" key="5">
    <source>
        <dbReference type="Proteomes" id="UP000239720"/>
    </source>
</evidence>
<evidence type="ECO:0000313" key="2">
    <source>
        <dbReference type="EMBL" id="AUG58997.1"/>
    </source>
</evidence>
<dbReference type="InterPro" id="IPR024207">
    <property type="entry name" value="CotJB_dom"/>
</dbReference>
<reference evidence="2 4" key="1">
    <citation type="submission" date="2017-12" db="EMBL/GenBank/DDBJ databases">
        <title>Complete genome sequence of Herbivorax saccincola GGR1, a novel Cellulosome-producing hydrolytic bacterium in a thermophilic biogas plant, established by Illumina and Nanopore MinION sequencing.</title>
        <authorList>
            <person name="Pechtl A."/>
            <person name="Ruckert C."/>
            <person name="Koeck D.E."/>
            <person name="Maus I."/>
            <person name="Winkler A."/>
            <person name="Kalinowski J."/>
            <person name="Puhler A."/>
            <person name="Schwarz W.W."/>
            <person name="Zverlov V.V."/>
            <person name="Schluter A."/>
            <person name="Liebl W."/>
        </authorList>
    </citation>
    <scope>NUCLEOTIDE SEQUENCE [LARGE SCALE GENOMIC DNA]</scope>
    <source>
        <strain evidence="2">GGR1</strain>
        <strain evidence="4">SR1</strain>
    </source>
</reference>
<feature type="domain" description="Protein CotJB" evidence="1">
    <location>
        <begin position="6"/>
        <end position="80"/>
    </location>
</feature>
<dbReference type="EMBL" id="CP025197">
    <property type="protein sequence ID" value="AUG58997.1"/>
    <property type="molecule type" value="Genomic_DNA"/>
</dbReference>
<evidence type="ECO:0000259" key="1">
    <source>
        <dbReference type="Pfam" id="PF12652"/>
    </source>
</evidence>